<dbReference type="GO" id="GO:0008234">
    <property type="term" value="F:cysteine-type peptidase activity"/>
    <property type="evidence" value="ECO:0007669"/>
    <property type="project" value="UniProtKB-KW"/>
</dbReference>
<feature type="domain" description="LysM" evidence="9">
    <location>
        <begin position="165"/>
        <end position="208"/>
    </location>
</feature>
<feature type="domain" description="LysM" evidence="9">
    <location>
        <begin position="25"/>
        <end position="68"/>
    </location>
</feature>
<proteinExistence type="inferred from homology"/>
<feature type="domain" description="NlpC/P60" evidence="10">
    <location>
        <begin position="241"/>
        <end position="361"/>
    </location>
</feature>
<dbReference type="SMART" id="SM00257">
    <property type="entry name" value="LysM"/>
    <property type="match status" value="3"/>
</dbReference>
<dbReference type="Gene3D" id="3.90.1720.10">
    <property type="entry name" value="endopeptidase domain like (from Nostoc punctiforme)"/>
    <property type="match status" value="1"/>
</dbReference>
<dbReference type="RefSeq" id="WP_101179312.1">
    <property type="nucleotide sequence ID" value="NZ_PISE01000065.1"/>
</dbReference>
<evidence type="ECO:0000256" key="8">
    <source>
        <dbReference type="SAM" id="SignalP"/>
    </source>
</evidence>
<dbReference type="PROSITE" id="PS51782">
    <property type="entry name" value="LYSM"/>
    <property type="match status" value="3"/>
</dbReference>
<feature type="domain" description="LysM" evidence="9">
    <location>
        <begin position="93"/>
        <end position="136"/>
    </location>
</feature>
<name>A0A2N0YWU5_9BACI</name>
<evidence type="ECO:0000256" key="3">
    <source>
        <dbReference type="ARBA" id="ARBA00022729"/>
    </source>
</evidence>
<keyword evidence="4" id="KW-0677">Repeat</keyword>
<accession>A0A2N0YWU5</accession>
<dbReference type="InterPro" id="IPR051202">
    <property type="entry name" value="Peptidase_C40"/>
</dbReference>
<dbReference type="GO" id="GO:0006508">
    <property type="term" value="P:proteolysis"/>
    <property type="evidence" value="ECO:0007669"/>
    <property type="project" value="UniProtKB-KW"/>
</dbReference>
<keyword evidence="6" id="KW-0788">Thiol protease</keyword>
<keyword evidence="5" id="KW-0378">Hydrolase</keyword>
<feature type="region of interest" description="Disordered" evidence="7">
    <location>
        <begin position="210"/>
        <end position="241"/>
    </location>
</feature>
<dbReference type="PANTHER" id="PTHR47053">
    <property type="entry name" value="MUREIN DD-ENDOPEPTIDASE MEPH-RELATED"/>
    <property type="match status" value="1"/>
</dbReference>
<dbReference type="PROSITE" id="PS51935">
    <property type="entry name" value="NLPC_P60"/>
    <property type="match status" value="1"/>
</dbReference>
<dbReference type="Gene3D" id="3.10.350.10">
    <property type="entry name" value="LysM domain"/>
    <property type="match status" value="3"/>
</dbReference>
<keyword evidence="3 8" id="KW-0732">Signal</keyword>
<dbReference type="SUPFAM" id="SSF54001">
    <property type="entry name" value="Cysteine proteinases"/>
    <property type="match status" value="1"/>
</dbReference>
<dbReference type="InterPro" id="IPR036779">
    <property type="entry name" value="LysM_dom_sf"/>
</dbReference>
<evidence type="ECO:0000256" key="1">
    <source>
        <dbReference type="ARBA" id="ARBA00007074"/>
    </source>
</evidence>
<dbReference type="OrthoDB" id="9813368at2"/>
<dbReference type="SUPFAM" id="SSF54106">
    <property type="entry name" value="LysM domain"/>
    <property type="match status" value="3"/>
</dbReference>
<evidence type="ECO:0000256" key="2">
    <source>
        <dbReference type="ARBA" id="ARBA00022670"/>
    </source>
</evidence>
<evidence type="ECO:0000313" key="11">
    <source>
        <dbReference type="EMBL" id="PKG21723.1"/>
    </source>
</evidence>
<dbReference type="InterPro" id="IPR038765">
    <property type="entry name" value="Papain-like_cys_pep_sf"/>
</dbReference>
<evidence type="ECO:0000313" key="12">
    <source>
        <dbReference type="Proteomes" id="UP000233375"/>
    </source>
</evidence>
<sequence>MKKKVTALATLAIFSSAFTAHASASTYVVKKGDTLSRIAKQYSTTVTNLKTTNNLASDTIYINQKLNLSENTIQKKSSAASSSIETKTTTAAKTYTIVSGDTLSKIANKFSISLSDLKSWNNITSNLIFPGNRLVVSKPANTANLNTSSVSTSTTTTTTNTANSTTYTIKSGDTLGRIAAQYNLSVSQLKRLNNLTSDLIFAGQKLKITGTSSSNSTTESSKVESSSSNSTVNVSNSNNSSVASGDIVSTAKKLIGIPYSWGGTSTSGFDCSGFVYYVFNQSGKSINRYSAQGYYDRSYYVDTPKIGDIVFFEGTYKAGISHLGIYIGGNQFIHADSSGVRITSLDNSYYKKHFSSFKRLY</sequence>
<dbReference type="Pfam" id="PF01476">
    <property type="entry name" value="LysM"/>
    <property type="match status" value="3"/>
</dbReference>
<dbReference type="InterPro" id="IPR000064">
    <property type="entry name" value="NLP_P60_dom"/>
</dbReference>
<dbReference type="AlphaFoldDB" id="A0A2N0YWU5"/>
<dbReference type="InterPro" id="IPR018392">
    <property type="entry name" value="LysM"/>
</dbReference>
<keyword evidence="2" id="KW-0645">Protease</keyword>
<dbReference type="Proteomes" id="UP000233375">
    <property type="component" value="Unassembled WGS sequence"/>
</dbReference>
<dbReference type="EMBL" id="PISE01000065">
    <property type="protein sequence ID" value="PKG21723.1"/>
    <property type="molecule type" value="Genomic_DNA"/>
</dbReference>
<comment type="similarity">
    <text evidence="1">Belongs to the peptidase C40 family.</text>
</comment>
<protein>
    <submittedName>
        <fullName evidence="11">Peptidoglycan endopeptidase</fullName>
    </submittedName>
</protein>
<organism evidence="11 12">
    <name type="scientific">Niallia nealsonii</name>
    <dbReference type="NCBI Taxonomy" id="115979"/>
    <lineage>
        <taxon>Bacteria</taxon>
        <taxon>Bacillati</taxon>
        <taxon>Bacillota</taxon>
        <taxon>Bacilli</taxon>
        <taxon>Bacillales</taxon>
        <taxon>Bacillaceae</taxon>
        <taxon>Niallia</taxon>
    </lineage>
</organism>
<evidence type="ECO:0000256" key="6">
    <source>
        <dbReference type="ARBA" id="ARBA00022807"/>
    </source>
</evidence>
<evidence type="ECO:0000259" key="9">
    <source>
        <dbReference type="PROSITE" id="PS51782"/>
    </source>
</evidence>
<feature type="signal peptide" evidence="8">
    <location>
        <begin position="1"/>
        <end position="22"/>
    </location>
</feature>
<gene>
    <name evidence="11" type="ORF">CWS01_21020</name>
</gene>
<dbReference type="Pfam" id="PF00877">
    <property type="entry name" value="NLPC_P60"/>
    <property type="match status" value="1"/>
</dbReference>
<comment type="caution">
    <text evidence="11">The sequence shown here is derived from an EMBL/GenBank/DDBJ whole genome shotgun (WGS) entry which is preliminary data.</text>
</comment>
<keyword evidence="12" id="KW-1185">Reference proteome</keyword>
<feature type="chain" id="PRO_5014916425" evidence="8">
    <location>
        <begin position="23"/>
        <end position="361"/>
    </location>
</feature>
<dbReference type="CDD" id="cd00118">
    <property type="entry name" value="LysM"/>
    <property type="match status" value="3"/>
</dbReference>
<evidence type="ECO:0000259" key="10">
    <source>
        <dbReference type="PROSITE" id="PS51935"/>
    </source>
</evidence>
<evidence type="ECO:0000256" key="4">
    <source>
        <dbReference type="ARBA" id="ARBA00022737"/>
    </source>
</evidence>
<feature type="compositionally biased region" description="Low complexity" evidence="7">
    <location>
        <begin position="211"/>
        <end position="241"/>
    </location>
</feature>
<evidence type="ECO:0000256" key="5">
    <source>
        <dbReference type="ARBA" id="ARBA00022801"/>
    </source>
</evidence>
<dbReference type="PANTHER" id="PTHR47053:SF1">
    <property type="entry name" value="MUREIN DD-ENDOPEPTIDASE MEPH-RELATED"/>
    <property type="match status" value="1"/>
</dbReference>
<reference evidence="11 12" key="1">
    <citation type="journal article" date="2003" name="Int. J. Syst. Evol. Microbiol.">
        <title>Bacillus nealsonii sp. nov., isolated from a spacecraft-assembly facility, whose spores are gamma-radiation resistant.</title>
        <authorList>
            <person name="Venkateswaran K."/>
            <person name="Kempf M."/>
            <person name="Chen F."/>
            <person name="Satomi M."/>
            <person name="Nicholson W."/>
            <person name="Kern R."/>
        </authorList>
    </citation>
    <scope>NUCLEOTIDE SEQUENCE [LARGE SCALE GENOMIC DNA]</scope>
    <source>
        <strain evidence="11 12">FO-92</strain>
    </source>
</reference>
<evidence type="ECO:0000256" key="7">
    <source>
        <dbReference type="SAM" id="MobiDB-lite"/>
    </source>
</evidence>